<dbReference type="InterPro" id="IPR042856">
    <property type="entry name" value="RSP14"/>
</dbReference>
<dbReference type="InterPro" id="IPR011989">
    <property type="entry name" value="ARM-like"/>
</dbReference>
<dbReference type="InterPro" id="IPR016024">
    <property type="entry name" value="ARM-type_fold"/>
</dbReference>
<sequence>MFNHAMNSYLQMECPVDPRVIHKAMRRAMRQKLHSKYENEEESTQPSLNVPNLEVMVATLGFRRSGLDNLIKDLSSNHNLTKQRAVHALLDQVVYPENLLYLIEKNMVHKLIILMTDKEPIVREEVAVIFTRLASTHICKMNILAHPVFLNNIINIIMHDRKEIRYAASLCLKTLTRDRCACKIIMKNDNVIASLLKMIKHDCMEIVIYHLNSLKYLSNWNPVPPLKAEAFPVLTSLLVFNRTRVEQAAMDCLAVLCKHEIGKQLADSYDLNKLLLHYIHVQDVQMINSTLGLLQYTTITVKSKWRVKEFGYKLVKRLVRLTYAQTQPLVQLRAMQVLMNLCDNADMRIEVKNTWGSFAKLVHRVKISPDEVFVNTSEITTFSEETGLNYATMSIEPVDIIKNEYGSDVEIGDPSSYIGRIRNAMRNLVKAMNATSY</sequence>
<dbReference type="Proteomes" id="UP001153321">
    <property type="component" value="Chromosome 3"/>
</dbReference>
<dbReference type="EMBL" id="LR824534">
    <property type="protein sequence ID" value="CAH1643716.1"/>
    <property type="molecule type" value="Genomic_DNA"/>
</dbReference>
<dbReference type="AlphaFoldDB" id="A0A9P0N8J4"/>
<reference evidence="1" key="1">
    <citation type="submission" date="2022-02" db="EMBL/GenBank/DDBJ databases">
        <authorList>
            <person name="King R."/>
        </authorList>
    </citation>
    <scope>NUCLEOTIDE SEQUENCE</scope>
</reference>
<evidence type="ECO:0000313" key="1">
    <source>
        <dbReference type="EMBL" id="CAH1643716.1"/>
    </source>
</evidence>
<evidence type="ECO:0000313" key="2">
    <source>
        <dbReference type="Proteomes" id="UP001153321"/>
    </source>
</evidence>
<dbReference type="SUPFAM" id="SSF48371">
    <property type="entry name" value="ARM repeat"/>
    <property type="match status" value="1"/>
</dbReference>
<keyword evidence="2" id="KW-1185">Reference proteome</keyword>
<organism evidence="1 2">
    <name type="scientific">Spodoptera littoralis</name>
    <name type="common">Egyptian cotton leafworm</name>
    <dbReference type="NCBI Taxonomy" id="7109"/>
    <lineage>
        <taxon>Eukaryota</taxon>
        <taxon>Metazoa</taxon>
        <taxon>Ecdysozoa</taxon>
        <taxon>Arthropoda</taxon>
        <taxon>Hexapoda</taxon>
        <taxon>Insecta</taxon>
        <taxon>Pterygota</taxon>
        <taxon>Neoptera</taxon>
        <taxon>Endopterygota</taxon>
        <taxon>Lepidoptera</taxon>
        <taxon>Glossata</taxon>
        <taxon>Ditrysia</taxon>
        <taxon>Noctuoidea</taxon>
        <taxon>Noctuidae</taxon>
        <taxon>Amphipyrinae</taxon>
        <taxon>Spodoptera</taxon>
    </lineage>
</organism>
<dbReference type="PANTHER" id="PTHR15599">
    <property type="entry name" value="RTDR1"/>
    <property type="match status" value="1"/>
</dbReference>
<accession>A0A9P0N8J4</accession>
<dbReference type="PANTHER" id="PTHR15599:SF1">
    <property type="entry name" value="RADIAL SPOKE HEAD 14 HOMOLOG"/>
    <property type="match status" value="1"/>
</dbReference>
<dbReference type="Gene3D" id="1.25.10.10">
    <property type="entry name" value="Leucine-rich Repeat Variant"/>
    <property type="match status" value="1"/>
</dbReference>
<name>A0A9P0N8J4_SPOLI</name>
<protein>
    <submittedName>
        <fullName evidence="1">Uncharacterized protein</fullName>
    </submittedName>
</protein>
<proteinExistence type="predicted"/>
<gene>
    <name evidence="1" type="ORF">SPLIT_LOCUS9070</name>
</gene>